<feature type="compositionally biased region" description="Low complexity" evidence="4">
    <location>
        <begin position="55"/>
        <end position="66"/>
    </location>
</feature>
<evidence type="ECO:0000256" key="4">
    <source>
        <dbReference type="SAM" id="MobiDB-lite"/>
    </source>
</evidence>
<evidence type="ECO:0000259" key="5">
    <source>
        <dbReference type="Pfam" id="PF00707"/>
    </source>
</evidence>
<evidence type="ECO:0000256" key="3">
    <source>
        <dbReference type="ARBA" id="ARBA00022917"/>
    </source>
</evidence>
<dbReference type="Gene3D" id="3.10.20.80">
    <property type="entry name" value="Translation initiation factor 3 (IF-3), N-terminal domain"/>
    <property type="match status" value="1"/>
</dbReference>
<proteinExistence type="inferred from homology"/>
<evidence type="ECO:0008006" key="9">
    <source>
        <dbReference type="Google" id="ProtNLM"/>
    </source>
</evidence>
<dbReference type="GO" id="GO:0032790">
    <property type="term" value="P:ribosome disassembly"/>
    <property type="evidence" value="ECO:0007669"/>
    <property type="project" value="TreeGrafter"/>
</dbReference>
<dbReference type="FunFam" id="3.10.20.80:FF:000006">
    <property type="entry name" value="Translation initiation factor IF-3"/>
    <property type="match status" value="1"/>
</dbReference>
<dbReference type="InterPro" id="IPR019815">
    <property type="entry name" value="Translation_initiation_fac_3_C"/>
</dbReference>
<dbReference type="GO" id="GO:0003743">
    <property type="term" value="F:translation initiation factor activity"/>
    <property type="evidence" value="ECO:0007669"/>
    <property type="project" value="UniProtKB-KW"/>
</dbReference>
<dbReference type="InterPro" id="IPR019814">
    <property type="entry name" value="Translation_initiation_fac_3_N"/>
</dbReference>
<dbReference type="PANTHER" id="PTHR10938:SF0">
    <property type="entry name" value="TRANSLATION INITIATION FACTOR IF-3, MITOCHONDRIAL"/>
    <property type="match status" value="1"/>
</dbReference>
<dbReference type="InterPro" id="IPR036788">
    <property type="entry name" value="T_IF-3_C_sf"/>
</dbReference>
<keyword evidence="8" id="KW-1185">Reference proteome</keyword>
<dbReference type="Pfam" id="PF05198">
    <property type="entry name" value="IF3_N"/>
    <property type="match status" value="1"/>
</dbReference>
<dbReference type="Gene3D" id="3.30.110.10">
    <property type="entry name" value="Translation initiation factor 3 (IF-3), C-terminal domain"/>
    <property type="match status" value="1"/>
</dbReference>
<feature type="domain" description="Translation initiation factor 3 N-terminal" evidence="6">
    <location>
        <begin position="94"/>
        <end position="162"/>
    </location>
</feature>
<evidence type="ECO:0000256" key="1">
    <source>
        <dbReference type="ARBA" id="ARBA00005439"/>
    </source>
</evidence>
<dbReference type="InterPro" id="IPR001288">
    <property type="entry name" value="Translation_initiation_fac_3"/>
</dbReference>
<accession>A0AAD8RJL4</accession>
<reference evidence="7" key="1">
    <citation type="submission" date="2023-07" db="EMBL/GenBank/DDBJ databases">
        <title>A chromosome-level genome assembly of Lolium multiflorum.</title>
        <authorList>
            <person name="Chen Y."/>
            <person name="Copetti D."/>
            <person name="Kolliker R."/>
            <person name="Studer B."/>
        </authorList>
    </citation>
    <scope>NUCLEOTIDE SEQUENCE</scope>
    <source>
        <strain evidence="7">02402/16</strain>
        <tissue evidence="7">Leaf</tissue>
    </source>
</reference>
<name>A0AAD8RJL4_LOLMU</name>
<evidence type="ECO:0000259" key="6">
    <source>
        <dbReference type="Pfam" id="PF05198"/>
    </source>
</evidence>
<dbReference type="SUPFAM" id="SSF55200">
    <property type="entry name" value="Translation initiation factor IF3, C-terminal domain"/>
    <property type="match status" value="1"/>
</dbReference>
<protein>
    <recommendedName>
        <fullName evidence="9">Translation initiation factor IF-3</fullName>
    </recommendedName>
</protein>
<feature type="domain" description="Translation initiation factor 3 C-terminal" evidence="5">
    <location>
        <begin position="175"/>
        <end position="257"/>
    </location>
</feature>
<comment type="caution">
    <text evidence="7">The sequence shown here is derived from an EMBL/GenBank/DDBJ whole genome shotgun (WGS) entry which is preliminary data.</text>
</comment>
<dbReference type="GO" id="GO:0043022">
    <property type="term" value="F:ribosome binding"/>
    <property type="evidence" value="ECO:0007669"/>
    <property type="project" value="TreeGrafter"/>
</dbReference>
<feature type="region of interest" description="Disordered" evidence="4">
    <location>
        <begin position="30"/>
        <end position="92"/>
    </location>
</feature>
<feature type="compositionally biased region" description="Basic residues" evidence="4">
    <location>
        <begin position="45"/>
        <end position="54"/>
    </location>
</feature>
<evidence type="ECO:0000313" key="7">
    <source>
        <dbReference type="EMBL" id="KAK1620443.1"/>
    </source>
</evidence>
<dbReference type="Proteomes" id="UP001231189">
    <property type="component" value="Unassembled WGS sequence"/>
</dbReference>
<keyword evidence="2" id="KW-0396">Initiation factor</keyword>
<sequence>MVGIAAGFAFAPVVSRHLPYRSATSTTYASVPSSSFSVSSSTRSRAARRGRPRRGLVAVARYSSYGSDEDDDEDGGGGRNRAPEPEQDPALDIERIQSSTVRLLDAKKDMVGVIPVSEAVRIADENDLILAILSLDGDPPVLRLFEEKEYKKHKYEQQKKKRVQQKRSVAKRMGIKELKMGYNIDIHDYSVRLRAAKKFLKAGDKAKIVVNLKGRENLYKKQAIELLRRFQTDVGELATEGSKNFAERNIYVILVPNKLAIQKEQDGLNKKVRAEGEVDQSEDESDADEAVIEQVEETSLDGDEPVIEELEESTNTAHVNTRMVLLYLYVPSLPAKTVELSTTITAWALDTVRALRLSRSWSLRLVLESTNGLGIMQ</sequence>
<evidence type="ECO:0000313" key="8">
    <source>
        <dbReference type="Proteomes" id="UP001231189"/>
    </source>
</evidence>
<dbReference type="FunFam" id="3.30.110.10:FF:000003">
    <property type="entry name" value="Translation initiation factor IF-3"/>
    <property type="match status" value="1"/>
</dbReference>
<keyword evidence="3" id="KW-0648">Protein biosynthesis</keyword>
<dbReference type="GO" id="GO:0005737">
    <property type="term" value="C:cytoplasm"/>
    <property type="evidence" value="ECO:0007669"/>
    <property type="project" value="UniProtKB-ARBA"/>
</dbReference>
<dbReference type="Pfam" id="PF00707">
    <property type="entry name" value="IF3_C"/>
    <property type="match status" value="1"/>
</dbReference>
<dbReference type="EMBL" id="JAUUTY010000006">
    <property type="protein sequence ID" value="KAK1620443.1"/>
    <property type="molecule type" value="Genomic_DNA"/>
</dbReference>
<comment type="similarity">
    <text evidence="1">Belongs to the IF-3 family.</text>
</comment>
<organism evidence="7 8">
    <name type="scientific">Lolium multiflorum</name>
    <name type="common">Italian ryegrass</name>
    <name type="synonym">Lolium perenne subsp. multiflorum</name>
    <dbReference type="NCBI Taxonomy" id="4521"/>
    <lineage>
        <taxon>Eukaryota</taxon>
        <taxon>Viridiplantae</taxon>
        <taxon>Streptophyta</taxon>
        <taxon>Embryophyta</taxon>
        <taxon>Tracheophyta</taxon>
        <taxon>Spermatophyta</taxon>
        <taxon>Magnoliopsida</taxon>
        <taxon>Liliopsida</taxon>
        <taxon>Poales</taxon>
        <taxon>Poaceae</taxon>
        <taxon>BOP clade</taxon>
        <taxon>Pooideae</taxon>
        <taxon>Poodae</taxon>
        <taxon>Poeae</taxon>
        <taxon>Poeae Chloroplast Group 2 (Poeae type)</taxon>
        <taxon>Loliodinae</taxon>
        <taxon>Loliinae</taxon>
        <taxon>Lolium</taxon>
    </lineage>
</organism>
<gene>
    <name evidence="7" type="ORF">QYE76_025960</name>
</gene>
<dbReference type="AlphaFoldDB" id="A0AAD8RJL4"/>
<dbReference type="InterPro" id="IPR036787">
    <property type="entry name" value="T_IF-3_N_sf"/>
</dbReference>
<feature type="compositionally biased region" description="Low complexity" evidence="4">
    <location>
        <begin position="30"/>
        <end position="44"/>
    </location>
</feature>
<dbReference type="NCBIfam" id="TIGR00168">
    <property type="entry name" value="infC"/>
    <property type="match status" value="1"/>
</dbReference>
<dbReference type="SUPFAM" id="SSF54364">
    <property type="entry name" value="Translation initiation factor IF3, N-terminal domain"/>
    <property type="match status" value="1"/>
</dbReference>
<dbReference type="PANTHER" id="PTHR10938">
    <property type="entry name" value="TRANSLATION INITIATION FACTOR IF-3"/>
    <property type="match status" value="1"/>
</dbReference>
<evidence type="ECO:0000256" key="2">
    <source>
        <dbReference type="ARBA" id="ARBA00022540"/>
    </source>
</evidence>